<dbReference type="CDD" id="cd02199">
    <property type="entry name" value="YjgF_YER057c_UK114_like_1"/>
    <property type="match status" value="1"/>
</dbReference>
<organism evidence="2 3">
    <name type="scientific">Flintibacter hominis</name>
    <dbReference type="NCBI Taxonomy" id="2763048"/>
    <lineage>
        <taxon>Bacteria</taxon>
        <taxon>Bacillati</taxon>
        <taxon>Bacillota</taxon>
        <taxon>Clostridia</taxon>
        <taxon>Eubacteriales</taxon>
        <taxon>Flintibacter</taxon>
    </lineage>
</organism>
<gene>
    <name evidence="2" type="ORF">H8S11_00125</name>
</gene>
<proteinExistence type="predicted"/>
<evidence type="ECO:0000313" key="2">
    <source>
        <dbReference type="EMBL" id="MBC5721236.1"/>
    </source>
</evidence>
<comment type="caution">
    <text evidence="2">The sequence shown here is derived from an EMBL/GenBank/DDBJ whole genome shotgun (WGS) entry which is preliminary data.</text>
</comment>
<dbReference type="EMBL" id="JACOPO010000001">
    <property type="protein sequence ID" value="MBC5721236.1"/>
    <property type="molecule type" value="Genomic_DNA"/>
</dbReference>
<dbReference type="Pfam" id="PF14588">
    <property type="entry name" value="YjgF_endoribonc"/>
    <property type="match status" value="1"/>
</dbReference>
<dbReference type="Gene3D" id="3.30.1330.40">
    <property type="entry name" value="RutC-like"/>
    <property type="match status" value="1"/>
</dbReference>
<sequence>MDVYERLKELGIELPPAPPPGGLYSPIKLFGSNLVYTSGVGPTDPTGGAVYSGKVGTDLTLEEGQAAARLATINLLSVLHNHLGDLNRIKQIVKQLGFVACPPDFHMQPAVMNGSTQLLMDVFGDPAGRPARSAIATNVLPGNIPVEIELLIELKD</sequence>
<feature type="domain" description="Endoribonuclease L-PSP/chorismate mutase-like" evidence="1">
    <location>
        <begin position="6"/>
        <end position="152"/>
    </location>
</feature>
<protein>
    <submittedName>
        <fullName evidence="2">RidA family protein</fullName>
    </submittedName>
</protein>
<dbReference type="Proteomes" id="UP000628736">
    <property type="component" value="Unassembled WGS sequence"/>
</dbReference>
<dbReference type="SUPFAM" id="SSF55298">
    <property type="entry name" value="YjgF-like"/>
    <property type="match status" value="1"/>
</dbReference>
<dbReference type="InterPro" id="IPR013813">
    <property type="entry name" value="Endoribo_LPSP/chorism_mut-like"/>
</dbReference>
<name>A0A8J6MBX6_9FIRM</name>
<dbReference type="InterPro" id="IPR035959">
    <property type="entry name" value="RutC-like_sf"/>
</dbReference>
<keyword evidence="3" id="KW-1185">Reference proteome</keyword>
<dbReference type="AlphaFoldDB" id="A0A8J6MBX6"/>
<reference evidence="2" key="1">
    <citation type="submission" date="2020-08" db="EMBL/GenBank/DDBJ databases">
        <title>Genome public.</title>
        <authorList>
            <person name="Liu C."/>
            <person name="Sun Q."/>
        </authorList>
    </citation>
    <scope>NUCLEOTIDE SEQUENCE</scope>
    <source>
        <strain evidence="2">NSJ-23</strain>
    </source>
</reference>
<evidence type="ECO:0000313" key="3">
    <source>
        <dbReference type="Proteomes" id="UP000628736"/>
    </source>
</evidence>
<dbReference type="PANTHER" id="PTHR43760">
    <property type="entry name" value="ENDORIBONUCLEASE-RELATED"/>
    <property type="match status" value="1"/>
</dbReference>
<dbReference type="PANTHER" id="PTHR43760:SF1">
    <property type="entry name" value="ENDORIBONUCLEASE L-PSP_CHORISMATE MUTASE-LIKE DOMAIN-CONTAINING PROTEIN"/>
    <property type="match status" value="1"/>
</dbReference>
<accession>A0A8J6MBX6</accession>
<dbReference type="RefSeq" id="WP_186851779.1">
    <property type="nucleotide sequence ID" value="NZ_JACOPO010000001.1"/>
</dbReference>
<evidence type="ECO:0000259" key="1">
    <source>
        <dbReference type="Pfam" id="PF14588"/>
    </source>
</evidence>